<accession>A0AAP2UCQ8</accession>
<proteinExistence type="predicted"/>
<comment type="caution">
    <text evidence="1">The sequence shown here is derived from an EMBL/GenBank/DDBJ whole genome shotgun (WGS) entry which is preliminary data.</text>
</comment>
<evidence type="ECO:0000313" key="1">
    <source>
        <dbReference type="EMBL" id="MCQ5060338.1"/>
    </source>
</evidence>
<reference evidence="1" key="1">
    <citation type="submission" date="2022-06" db="EMBL/GenBank/DDBJ databases">
        <title>Isolation of gut microbiota from human fecal samples.</title>
        <authorList>
            <person name="Pamer E.G."/>
            <person name="Barat B."/>
            <person name="Waligurski E."/>
            <person name="Medina S."/>
            <person name="Paddock L."/>
            <person name="Mostad J."/>
        </authorList>
    </citation>
    <scope>NUCLEOTIDE SEQUENCE</scope>
    <source>
        <strain evidence="1">DFI.6.24</strain>
    </source>
</reference>
<name>A0AAP2UCQ8_9FIRM</name>
<dbReference type="RefSeq" id="WP_227351888.1">
    <property type="nucleotide sequence ID" value="NZ_JAJDKX010000003.1"/>
</dbReference>
<organism evidence="1 2">
    <name type="scientific">Faecalibacillus intestinalis</name>
    <dbReference type="NCBI Taxonomy" id="1982626"/>
    <lineage>
        <taxon>Bacteria</taxon>
        <taxon>Bacillati</taxon>
        <taxon>Bacillota</taxon>
        <taxon>Erysipelotrichia</taxon>
        <taxon>Erysipelotrichales</taxon>
        <taxon>Coprobacillaceae</taxon>
        <taxon>Faecalibacillus</taxon>
    </lineage>
</organism>
<gene>
    <name evidence="1" type="ORF">NE542_00580</name>
</gene>
<sequence>MKILKEVSVLGTEYRIIESNCDNDPLLKNNFGYTDYTSKKIVITDFRYEEIEIEDVAKYRKQVIRHELIHAFLCESGLHENCKWHNEEMVDWLAIQAPKLQKIFKETEYI</sequence>
<evidence type="ECO:0008006" key="3">
    <source>
        <dbReference type="Google" id="ProtNLM"/>
    </source>
</evidence>
<protein>
    <recommendedName>
        <fullName evidence="3">SprT-like domain-containing protein</fullName>
    </recommendedName>
</protein>
<dbReference type="AlphaFoldDB" id="A0AAP2UCQ8"/>
<evidence type="ECO:0000313" key="2">
    <source>
        <dbReference type="Proteomes" id="UP001204814"/>
    </source>
</evidence>
<dbReference type="EMBL" id="JANGBO010000001">
    <property type="protein sequence ID" value="MCQ5060338.1"/>
    <property type="molecule type" value="Genomic_DNA"/>
</dbReference>
<dbReference type="Proteomes" id="UP001204814">
    <property type="component" value="Unassembled WGS sequence"/>
</dbReference>